<dbReference type="KEGG" id="elm:ELI_0628"/>
<dbReference type="Proteomes" id="UP000586254">
    <property type="component" value="Unassembled WGS sequence"/>
</dbReference>
<evidence type="ECO:0000313" key="2">
    <source>
        <dbReference type="EMBL" id="SHL48612.1"/>
    </source>
</evidence>
<dbReference type="EMBL" id="FRBP01000005">
    <property type="protein sequence ID" value="SHL48612.1"/>
    <property type="molecule type" value="Genomic_DNA"/>
</dbReference>
<organism evidence="1 4">
    <name type="scientific">Eubacterium callanderi</name>
    <dbReference type="NCBI Taxonomy" id="53442"/>
    <lineage>
        <taxon>Bacteria</taxon>
        <taxon>Bacillati</taxon>
        <taxon>Bacillota</taxon>
        <taxon>Clostridia</taxon>
        <taxon>Eubacteriales</taxon>
        <taxon>Eubacteriaceae</taxon>
        <taxon>Eubacterium</taxon>
    </lineage>
</organism>
<dbReference type="Proteomes" id="UP000184012">
    <property type="component" value="Unassembled WGS sequence"/>
</dbReference>
<evidence type="ECO:0000313" key="1">
    <source>
        <dbReference type="EMBL" id="NZA36730.1"/>
    </source>
</evidence>
<evidence type="ECO:0000313" key="4">
    <source>
        <dbReference type="Proteomes" id="UP000586254"/>
    </source>
</evidence>
<dbReference type="InterPro" id="IPR023833">
    <property type="entry name" value="Signal_pept_SipW-depend-type"/>
</dbReference>
<dbReference type="RefSeq" id="WP_013378966.1">
    <property type="nucleotide sequence ID" value="NC_014624.2"/>
</dbReference>
<dbReference type="InterPro" id="IPR022121">
    <property type="entry name" value="Peptidase_M73_camelysin"/>
</dbReference>
<protein>
    <submittedName>
        <fullName evidence="2">SipW-cognate class signal peptide</fullName>
    </submittedName>
</protein>
<proteinExistence type="predicted"/>
<dbReference type="Pfam" id="PF12389">
    <property type="entry name" value="Peptidase_M73"/>
    <property type="match status" value="1"/>
</dbReference>
<name>A0A853JKI9_9FIRM</name>
<dbReference type="eggNOG" id="ENOG5033268">
    <property type="taxonomic scope" value="Bacteria"/>
</dbReference>
<evidence type="ECO:0000313" key="3">
    <source>
        <dbReference type="Proteomes" id="UP000184012"/>
    </source>
</evidence>
<gene>
    <name evidence="1" type="ORF">H0N91_00905</name>
    <name evidence="2" type="ORF">SAMN04515649_105188</name>
</gene>
<dbReference type="NCBIfam" id="TIGR04088">
    <property type="entry name" value="cognate_SipW"/>
    <property type="match status" value="1"/>
</dbReference>
<reference evidence="2 3" key="1">
    <citation type="submission" date="2016-11" db="EMBL/GenBank/DDBJ databases">
        <authorList>
            <person name="Varghese N."/>
            <person name="Submissions S."/>
        </authorList>
    </citation>
    <scope>NUCLEOTIDE SEQUENCE [LARGE SCALE GENOMIC DNA]</scope>
    <source>
        <strain evidence="2 3">FD</strain>
    </source>
</reference>
<comment type="caution">
    <text evidence="1">The sequence shown here is derived from an EMBL/GenBank/DDBJ whole genome shotgun (WGS) entry which is preliminary data.</text>
</comment>
<sequence length="222" mass="24037">MTKKKKGAILISALALIAVIVIGGTLAYFTDQDDAKNVFTLGKVQGDLTEDTKDYEVDTPGGGTHPVKPGTLTEDGISYDKIVPGDWLSKEPRVSLTGDSEDAYVRVRLSVPNSTKLNQEQVAELITAKCLNFGEKWVVGVDGYIYYQEKLTRDSSGKSQTDPVFTMVKIPEEWGNSTAEASFEITIQADLVQAENFETSLGHNAAGQIDSWGGVTIEKAAQ</sequence>
<reference evidence="1 4" key="2">
    <citation type="submission" date="2020-07" db="EMBL/GenBank/DDBJ databases">
        <title>Organ Donor 1.</title>
        <authorList>
            <person name="Marsh A.J."/>
            <person name="Azcarate-Peril M.A."/>
        </authorList>
    </citation>
    <scope>NUCLEOTIDE SEQUENCE [LARGE SCALE GENOMIC DNA]</scope>
    <source>
        <strain evidence="1 4">AMC0717</strain>
    </source>
</reference>
<dbReference type="AlphaFoldDB" id="A0A853JKI9"/>
<dbReference type="GeneID" id="68362025"/>
<accession>A0A853JKI9</accession>
<dbReference type="EMBL" id="JACCKS010000001">
    <property type="protein sequence ID" value="NZA36730.1"/>
    <property type="molecule type" value="Genomic_DNA"/>
</dbReference>
<dbReference type="HOGENOM" id="CLU_102868_1_0_9"/>